<reference evidence="1" key="1">
    <citation type="submission" date="2018-10" db="EMBL/GenBank/DDBJ databases">
        <title>Hidden diversity of soil giant viruses.</title>
        <authorList>
            <person name="Schulz F."/>
            <person name="Alteio L."/>
            <person name="Goudeau D."/>
            <person name="Ryan E.M."/>
            <person name="Malmstrom R.R."/>
            <person name="Blanchard J."/>
            <person name="Woyke T."/>
        </authorList>
    </citation>
    <scope>NUCLEOTIDE SEQUENCE</scope>
    <source>
        <strain evidence="1">HOV1</strain>
    </source>
</reference>
<dbReference type="EMBL" id="MK072342">
    <property type="protein sequence ID" value="AYV82150.1"/>
    <property type="molecule type" value="Genomic_DNA"/>
</dbReference>
<evidence type="ECO:0000313" key="1">
    <source>
        <dbReference type="EMBL" id="AYV82150.1"/>
    </source>
</evidence>
<proteinExistence type="predicted"/>
<gene>
    <name evidence="1" type="ORF">Homavirus11_6</name>
</gene>
<sequence length="103" mass="11838">MAQIDKNIIVKVIKQNITDVIEPNINACDTEAIITFRQLFESLPEGIKVSSSHIEESYHQTIKFWKRQNINLVFVAEYRGSAISIGYRGHQNTRCSRIQSTNE</sequence>
<organism evidence="1">
    <name type="scientific">Homavirus sp</name>
    <dbReference type="NCBI Taxonomy" id="2487769"/>
    <lineage>
        <taxon>Viruses</taxon>
        <taxon>Varidnaviria</taxon>
        <taxon>Bamfordvirae</taxon>
        <taxon>Nucleocytoviricota</taxon>
        <taxon>Megaviricetes</taxon>
        <taxon>Imitervirales</taxon>
        <taxon>Mimiviridae</taxon>
        <taxon>Klosneuvirinae</taxon>
    </lineage>
</organism>
<name>A0A3G5A4J0_9VIRU</name>
<accession>A0A3G5A4J0</accession>
<protein>
    <submittedName>
        <fullName evidence="1">Uncharacterized protein</fullName>
    </submittedName>
</protein>